<name>A0A0P6XKF6_9CHLR</name>
<evidence type="ECO:0000256" key="2">
    <source>
        <dbReference type="ARBA" id="ARBA00023002"/>
    </source>
</evidence>
<proteinExistence type="inferred from homology"/>
<evidence type="ECO:0000313" key="5">
    <source>
        <dbReference type="Proteomes" id="UP000050430"/>
    </source>
</evidence>
<dbReference type="InterPro" id="IPR000415">
    <property type="entry name" value="Nitroreductase-like"/>
</dbReference>
<evidence type="ECO:0000256" key="1">
    <source>
        <dbReference type="ARBA" id="ARBA00007118"/>
    </source>
</evidence>
<dbReference type="PANTHER" id="PTHR43673">
    <property type="entry name" value="NAD(P)H NITROREDUCTASE YDGI-RELATED"/>
    <property type="match status" value="1"/>
</dbReference>
<organism evidence="4 5">
    <name type="scientific">Leptolinea tardivitalis</name>
    <dbReference type="NCBI Taxonomy" id="229920"/>
    <lineage>
        <taxon>Bacteria</taxon>
        <taxon>Bacillati</taxon>
        <taxon>Chloroflexota</taxon>
        <taxon>Anaerolineae</taxon>
        <taxon>Anaerolineales</taxon>
        <taxon>Anaerolineaceae</taxon>
        <taxon>Leptolinea</taxon>
    </lineage>
</organism>
<dbReference type="AlphaFoldDB" id="A0A0P6XKF6"/>
<comment type="similarity">
    <text evidence="1">Belongs to the nitroreductase family.</text>
</comment>
<comment type="caution">
    <text evidence="4">The sequence shown here is derived from an EMBL/GenBank/DDBJ whole genome shotgun (WGS) entry which is preliminary data.</text>
</comment>
<evidence type="ECO:0000259" key="3">
    <source>
        <dbReference type="Pfam" id="PF00881"/>
    </source>
</evidence>
<keyword evidence="5" id="KW-1185">Reference proteome</keyword>
<dbReference type="Gene3D" id="3.40.109.10">
    <property type="entry name" value="NADH Oxidase"/>
    <property type="match status" value="1"/>
</dbReference>
<dbReference type="STRING" id="229920.ADM99_10715"/>
<keyword evidence="2" id="KW-0560">Oxidoreductase</keyword>
<feature type="domain" description="Nitroreductase" evidence="3">
    <location>
        <begin position="7"/>
        <end position="170"/>
    </location>
</feature>
<dbReference type="PANTHER" id="PTHR43673:SF10">
    <property type="entry name" value="NADH DEHYDROGENASE_NAD(P)H NITROREDUCTASE XCC3605-RELATED"/>
    <property type="match status" value="1"/>
</dbReference>
<gene>
    <name evidence="4" type="ORF">ADM99_10715</name>
</gene>
<dbReference type="GO" id="GO:0016491">
    <property type="term" value="F:oxidoreductase activity"/>
    <property type="evidence" value="ECO:0007669"/>
    <property type="project" value="UniProtKB-KW"/>
</dbReference>
<evidence type="ECO:0000313" key="4">
    <source>
        <dbReference type="EMBL" id="KPL71974.1"/>
    </source>
</evidence>
<protein>
    <recommendedName>
        <fullName evidence="3">Nitroreductase domain-containing protein</fullName>
    </recommendedName>
</protein>
<reference evidence="4 5" key="1">
    <citation type="submission" date="2015-07" db="EMBL/GenBank/DDBJ databases">
        <title>Genome sequence of Leptolinea tardivitalis DSM 16556.</title>
        <authorList>
            <person name="Hemp J."/>
            <person name="Ward L.M."/>
            <person name="Pace L.A."/>
            <person name="Fischer W.W."/>
        </authorList>
    </citation>
    <scope>NUCLEOTIDE SEQUENCE [LARGE SCALE GENOMIC DNA]</scope>
    <source>
        <strain evidence="4 5">YMTK-2</strain>
    </source>
</reference>
<dbReference type="SUPFAM" id="SSF55469">
    <property type="entry name" value="FMN-dependent nitroreductase-like"/>
    <property type="match status" value="1"/>
</dbReference>
<dbReference type="Proteomes" id="UP000050430">
    <property type="component" value="Unassembled WGS sequence"/>
</dbReference>
<dbReference type="InterPro" id="IPR029479">
    <property type="entry name" value="Nitroreductase"/>
</dbReference>
<dbReference type="Pfam" id="PF00881">
    <property type="entry name" value="Nitroreductase"/>
    <property type="match status" value="1"/>
</dbReference>
<dbReference type="EMBL" id="LGCK01000010">
    <property type="protein sequence ID" value="KPL71974.1"/>
    <property type="molecule type" value="Genomic_DNA"/>
</dbReference>
<sequence length="192" mass="21440">MSVFDVISERRSIRKYKNDPVPGETLRRILQAGLLAPSGANRQTWKFYVVQGKKRDEMVDVLKKALDNREKEGENVAGARHSFEIMAQAPVNVFVFRPNRKAPWLASTISQNFSDIVDIQSVGAAIENMLLEAHELGIGSLWVCDVFSACNEISAWLGEETELIASVCLGIANEHPAARKRKTLDEAVEWLS</sequence>
<accession>A0A0P6XKF6</accession>